<evidence type="ECO:0000313" key="1">
    <source>
        <dbReference type="EMBL" id="NIJ08977.1"/>
    </source>
</evidence>
<keyword evidence="2" id="KW-1185">Reference proteome</keyword>
<reference evidence="1 2" key="1">
    <citation type="submission" date="2020-03" db="EMBL/GenBank/DDBJ databases">
        <title>Genomic Encyclopedia of Type Strains, Phase III (KMG-III): the genomes of soil and plant-associated and newly described type strains.</title>
        <authorList>
            <person name="Whitman W."/>
        </authorList>
    </citation>
    <scope>NUCLEOTIDE SEQUENCE [LARGE SCALE GENOMIC DNA]</scope>
    <source>
        <strain evidence="1 2">CECT 8804</strain>
    </source>
</reference>
<dbReference type="Proteomes" id="UP000727456">
    <property type="component" value="Unassembled WGS sequence"/>
</dbReference>
<dbReference type="RefSeq" id="WP_167074153.1">
    <property type="nucleotide sequence ID" value="NZ_JAAOZC010000007.1"/>
</dbReference>
<dbReference type="EMBL" id="JAAOZC010000007">
    <property type="protein sequence ID" value="NIJ08977.1"/>
    <property type="molecule type" value="Genomic_DNA"/>
</dbReference>
<proteinExistence type="predicted"/>
<accession>A0ABX0TTY1</accession>
<comment type="caution">
    <text evidence="1">The sequence shown here is derived from an EMBL/GenBank/DDBJ whole genome shotgun (WGS) entry which is preliminary data.</text>
</comment>
<gene>
    <name evidence="1" type="ORF">FHS31_002607</name>
</gene>
<protein>
    <submittedName>
        <fullName evidence="1">Uncharacterized protein</fullName>
    </submittedName>
</protein>
<evidence type="ECO:0000313" key="2">
    <source>
        <dbReference type="Proteomes" id="UP000727456"/>
    </source>
</evidence>
<sequence length="60" mass="6319">MKIVTQAILLHDCLGALVVARMGNRRARHPFASSPGACLTGSAITYRLPGKPAGKGCRDI</sequence>
<name>A0ABX0TTY1_9SPHN</name>
<organism evidence="1 2">
    <name type="scientific">Sphingomonas vulcanisoli</name>
    <dbReference type="NCBI Taxonomy" id="1658060"/>
    <lineage>
        <taxon>Bacteria</taxon>
        <taxon>Pseudomonadati</taxon>
        <taxon>Pseudomonadota</taxon>
        <taxon>Alphaproteobacteria</taxon>
        <taxon>Sphingomonadales</taxon>
        <taxon>Sphingomonadaceae</taxon>
        <taxon>Sphingomonas</taxon>
    </lineage>
</organism>